<name>A0A059AT08_EUCGR</name>
<dbReference type="EMBL" id="KK198761">
    <property type="protein sequence ID" value="KCW56560.1"/>
    <property type="molecule type" value="Genomic_DNA"/>
</dbReference>
<dbReference type="InParanoid" id="A0A059AT08"/>
<reference evidence="1" key="1">
    <citation type="submission" date="2013-07" db="EMBL/GenBank/DDBJ databases">
        <title>The genome of Eucalyptus grandis.</title>
        <authorList>
            <person name="Schmutz J."/>
            <person name="Hayes R."/>
            <person name="Myburg A."/>
            <person name="Tuskan G."/>
            <person name="Grattapaglia D."/>
            <person name="Rokhsar D.S."/>
        </authorList>
    </citation>
    <scope>NUCLEOTIDE SEQUENCE</scope>
    <source>
        <tissue evidence="1">Leaf extractions</tissue>
    </source>
</reference>
<protein>
    <submittedName>
        <fullName evidence="1">Uncharacterized protein</fullName>
    </submittedName>
</protein>
<dbReference type="Gramene" id="KCW56560">
    <property type="protein sequence ID" value="KCW56560"/>
    <property type="gene ID" value="EUGRSUZ_I02292"/>
</dbReference>
<dbReference type="AlphaFoldDB" id="A0A059AT08"/>
<organism evidence="1">
    <name type="scientific">Eucalyptus grandis</name>
    <name type="common">Flooded gum</name>
    <dbReference type="NCBI Taxonomy" id="71139"/>
    <lineage>
        <taxon>Eukaryota</taxon>
        <taxon>Viridiplantae</taxon>
        <taxon>Streptophyta</taxon>
        <taxon>Embryophyta</taxon>
        <taxon>Tracheophyta</taxon>
        <taxon>Spermatophyta</taxon>
        <taxon>Magnoliopsida</taxon>
        <taxon>eudicotyledons</taxon>
        <taxon>Gunneridae</taxon>
        <taxon>Pentapetalae</taxon>
        <taxon>rosids</taxon>
        <taxon>malvids</taxon>
        <taxon>Myrtales</taxon>
        <taxon>Myrtaceae</taxon>
        <taxon>Myrtoideae</taxon>
        <taxon>Eucalypteae</taxon>
        <taxon>Eucalyptus</taxon>
    </lineage>
</organism>
<proteinExistence type="predicted"/>
<sequence length="72" mass="8417">MTNKTEYVIKTYCLFLMKQRSVLGKETQIKLKKYRRILGTRKANQLQEDCSVSLPCILKHAIHTICSSKETR</sequence>
<gene>
    <name evidence="1" type="ORF">EUGRSUZ_I02292</name>
</gene>
<evidence type="ECO:0000313" key="1">
    <source>
        <dbReference type="EMBL" id="KCW56560.1"/>
    </source>
</evidence>
<accession>A0A059AT08</accession>